<proteinExistence type="predicted"/>
<gene>
    <name evidence="1" type="ORF">B0W48_05990</name>
</gene>
<name>A0A1Q2GWJ9_9GAMM</name>
<accession>A0A1Q2GWJ9</accession>
<reference evidence="1 2" key="1">
    <citation type="submission" date="2017-02" db="EMBL/GenBank/DDBJ databases">
        <title>Complete genome sequence of the cold-active Pseudoalteromonas aliena strain EH1 isolated from Arctic seawater.</title>
        <authorList>
            <person name="Kim E."/>
            <person name="Heo E."/>
            <person name="Kim H."/>
            <person name="Kim D."/>
        </authorList>
    </citation>
    <scope>NUCLEOTIDE SEQUENCE [LARGE SCALE GENOMIC DNA]</scope>
    <source>
        <strain evidence="1 2">EH1</strain>
    </source>
</reference>
<dbReference type="KEGG" id="paln:B0W48_05990"/>
<dbReference type="Proteomes" id="UP000188243">
    <property type="component" value="Chromosome"/>
</dbReference>
<organism evidence="1 2">
    <name type="scientific">Pseudoalteromonas aliena</name>
    <dbReference type="NCBI Taxonomy" id="247523"/>
    <lineage>
        <taxon>Bacteria</taxon>
        <taxon>Pseudomonadati</taxon>
        <taxon>Pseudomonadota</taxon>
        <taxon>Gammaproteobacteria</taxon>
        <taxon>Alteromonadales</taxon>
        <taxon>Pseudoalteromonadaceae</taxon>
        <taxon>Pseudoalteromonas</taxon>
    </lineage>
</organism>
<evidence type="ECO:0008006" key="3">
    <source>
        <dbReference type="Google" id="ProtNLM"/>
    </source>
</evidence>
<protein>
    <recommendedName>
        <fullName evidence="3">Aromatic ring-opening dioxygenase LigA</fullName>
    </recommendedName>
</protein>
<dbReference type="RefSeq" id="WP_077536073.1">
    <property type="nucleotide sequence ID" value="NZ_CP019628.1"/>
</dbReference>
<dbReference type="EMBL" id="CP019628">
    <property type="protein sequence ID" value="AQP99390.1"/>
    <property type="molecule type" value="Genomic_DNA"/>
</dbReference>
<sequence>MSQEIIKLNFINRSSDINNSEVVIFQKNIAETFDELAVAWRVIQNCGRNDNHPFNYSLQFQVCASDSYGNYSPELNAYEGQSFEMVKNTSGDVLQLSSTPAVSPQEVEIKNNLSTGAISGNIYRDGKLLATKTNLVPSQKGVFRFKPSIFIGVASQVEEGEVMNSAIIQQINTEINLFGIQNADIVMTGGGSGPGATAFSFHLENINK</sequence>
<evidence type="ECO:0000313" key="1">
    <source>
        <dbReference type="EMBL" id="AQP99390.1"/>
    </source>
</evidence>
<dbReference type="AlphaFoldDB" id="A0A1Q2GWJ9"/>
<evidence type="ECO:0000313" key="2">
    <source>
        <dbReference type="Proteomes" id="UP000188243"/>
    </source>
</evidence>